<reference evidence="3 4" key="1">
    <citation type="journal article" date="2015" name="Genome Biol.">
        <title>Comparative genomics of Steinernema reveals deeply conserved gene regulatory networks.</title>
        <authorList>
            <person name="Dillman A.R."/>
            <person name="Macchietto M."/>
            <person name="Porter C.F."/>
            <person name="Rogers A."/>
            <person name="Williams B."/>
            <person name="Antoshechkin I."/>
            <person name="Lee M.M."/>
            <person name="Goodwin Z."/>
            <person name="Lu X."/>
            <person name="Lewis E.E."/>
            <person name="Goodrich-Blair H."/>
            <person name="Stock S.P."/>
            <person name="Adams B.J."/>
            <person name="Sternberg P.W."/>
            <person name="Mortazavi A."/>
        </authorList>
    </citation>
    <scope>NUCLEOTIDE SEQUENCE [LARGE SCALE GENOMIC DNA]</scope>
    <source>
        <strain evidence="3 4">ALL</strain>
    </source>
</reference>
<keyword evidence="1" id="KW-1133">Transmembrane helix</keyword>
<evidence type="ECO:0000256" key="1">
    <source>
        <dbReference type="SAM" id="Phobius"/>
    </source>
</evidence>
<keyword evidence="4" id="KW-1185">Reference proteome</keyword>
<proteinExistence type="predicted"/>
<organism evidence="3 4">
    <name type="scientific">Steinernema carpocapsae</name>
    <name type="common">Entomopathogenic nematode</name>
    <dbReference type="NCBI Taxonomy" id="34508"/>
    <lineage>
        <taxon>Eukaryota</taxon>
        <taxon>Metazoa</taxon>
        <taxon>Ecdysozoa</taxon>
        <taxon>Nematoda</taxon>
        <taxon>Chromadorea</taxon>
        <taxon>Rhabditida</taxon>
        <taxon>Tylenchina</taxon>
        <taxon>Panagrolaimomorpha</taxon>
        <taxon>Strongyloidoidea</taxon>
        <taxon>Steinernematidae</taxon>
        <taxon>Steinernema</taxon>
    </lineage>
</organism>
<evidence type="ECO:0000313" key="4">
    <source>
        <dbReference type="Proteomes" id="UP000298663"/>
    </source>
</evidence>
<feature type="signal peptide" evidence="2">
    <location>
        <begin position="1"/>
        <end position="40"/>
    </location>
</feature>
<accession>A0A4U5M398</accession>
<reference evidence="3 4" key="2">
    <citation type="journal article" date="2019" name="G3 (Bethesda)">
        <title>Hybrid Assembly of the Genome of the Entomopathogenic Nematode Steinernema carpocapsae Identifies the X-Chromosome.</title>
        <authorList>
            <person name="Serra L."/>
            <person name="Macchietto M."/>
            <person name="Macias-Munoz A."/>
            <person name="McGill C.J."/>
            <person name="Rodriguez I.M."/>
            <person name="Rodriguez B."/>
            <person name="Murad R."/>
            <person name="Mortazavi A."/>
        </authorList>
    </citation>
    <scope>NUCLEOTIDE SEQUENCE [LARGE SCALE GENOMIC DNA]</scope>
    <source>
        <strain evidence="3 4">ALL</strain>
    </source>
</reference>
<protein>
    <recommendedName>
        <fullName evidence="5">E1 domain-containing protein</fullName>
    </recommendedName>
</protein>
<dbReference type="Proteomes" id="UP000298663">
    <property type="component" value="Unassembled WGS sequence"/>
</dbReference>
<evidence type="ECO:0000313" key="3">
    <source>
        <dbReference type="EMBL" id="TKR63172.1"/>
    </source>
</evidence>
<feature type="transmembrane region" description="Helical" evidence="1">
    <location>
        <begin position="333"/>
        <end position="354"/>
    </location>
</feature>
<keyword evidence="1" id="KW-0472">Membrane</keyword>
<feature type="chain" id="PRO_5021035245" description="E1 domain-containing protein" evidence="2">
    <location>
        <begin position="41"/>
        <end position="379"/>
    </location>
</feature>
<name>A0A4U5M398_STECR</name>
<dbReference type="AlphaFoldDB" id="A0A4U5M398"/>
<comment type="caution">
    <text evidence="3">The sequence shown here is derived from an EMBL/GenBank/DDBJ whole genome shotgun (WGS) entry which is preliminary data.</text>
</comment>
<dbReference type="EMBL" id="AZBU02000010">
    <property type="protein sequence ID" value="TKR63172.1"/>
    <property type="molecule type" value="Genomic_DNA"/>
</dbReference>
<keyword evidence="1" id="KW-0812">Transmembrane</keyword>
<gene>
    <name evidence="3" type="ORF">L596_027035</name>
</gene>
<evidence type="ECO:0008006" key="5">
    <source>
        <dbReference type="Google" id="ProtNLM"/>
    </source>
</evidence>
<sequence>MPLVLRAYQLFDLGRGMRKAAMDVFLHIACLSSLFGLIQASPVPEGCWTDRLVEVPKTFNAPLCSSEDSLVEWANDNCGQQVLTYSFGPKCKTGLGGPMYADIRFTCCKAQDDKNFVAKEVAKLETNAAEALEHLKEYLCVLKNVSYAEESGDKSMADNIMHDLKDFGSYVGRVREEEKKQKQEHNAEKFFENYKPGAVVSGRQFAHSIMAHLLDQASIRSRTTFEVILSLIEKDKVLYSKPEKQQLLFDLRRTKFNYAWETAIMSPRNELFPEIEADMNQFYINVLKQSTIGITSEELTFLGASDSTEKLVKLYQLILDEERWTHERLLTSMGLLVLWVVSAVLFFIIAGACIKYRRKQKQEGAEISIVTSEDSESLG</sequence>
<keyword evidence="2" id="KW-0732">Signal</keyword>
<evidence type="ECO:0000256" key="2">
    <source>
        <dbReference type="SAM" id="SignalP"/>
    </source>
</evidence>